<dbReference type="Pfam" id="PF01753">
    <property type="entry name" value="zf-MYND"/>
    <property type="match status" value="1"/>
</dbReference>
<dbReference type="Proteomes" id="UP001224775">
    <property type="component" value="Unassembled WGS sequence"/>
</dbReference>
<dbReference type="Gene3D" id="6.10.140.2220">
    <property type="match status" value="1"/>
</dbReference>
<evidence type="ECO:0000259" key="5">
    <source>
        <dbReference type="PROSITE" id="PS50865"/>
    </source>
</evidence>
<evidence type="ECO:0000313" key="6">
    <source>
        <dbReference type="EMBL" id="KAK1738624.1"/>
    </source>
</evidence>
<gene>
    <name evidence="6" type="ORF">QTG54_010654</name>
</gene>
<reference evidence="6" key="1">
    <citation type="submission" date="2023-06" db="EMBL/GenBank/DDBJ databases">
        <title>Survivors Of The Sea: Transcriptome response of Skeletonema marinoi to long-term dormancy.</title>
        <authorList>
            <person name="Pinder M.I.M."/>
            <person name="Kourtchenko O."/>
            <person name="Robertson E.K."/>
            <person name="Larsson T."/>
            <person name="Maumus F."/>
            <person name="Osuna-Cruz C.M."/>
            <person name="Vancaester E."/>
            <person name="Stenow R."/>
            <person name="Vandepoele K."/>
            <person name="Ploug H."/>
            <person name="Bruchert V."/>
            <person name="Godhe A."/>
            <person name="Topel M."/>
        </authorList>
    </citation>
    <scope>NUCLEOTIDE SEQUENCE</scope>
    <source>
        <strain evidence="6">R05AC</strain>
    </source>
</reference>
<keyword evidence="2 4" id="KW-0863">Zinc-finger</keyword>
<accession>A0AAD8Y2U9</accession>
<evidence type="ECO:0000256" key="4">
    <source>
        <dbReference type="PROSITE-ProRule" id="PRU00134"/>
    </source>
</evidence>
<dbReference type="PROSITE" id="PS50865">
    <property type="entry name" value="ZF_MYND_2"/>
    <property type="match status" value="1"/>
</dbReference>
<name>A0AAD8Y2U9_9STRA</name>
<dbReference type="EMBL" id="JATAAI010000020">
    <property type="protein sequence ID" value="KAK1738624.1"/>
    <property type="molecule type" value="Genomic_DNA"/>
</dbReference>
<evidence type="ECO:0000256" key="1">
    <source>
        <dbReference type="ARBA" id="ARBA00022723"/>
    </source>
</evidence>
<organism evidence="6 7">
    <name type="scientific">Skeletonema marinoi</name>
    <dbReference type="NCBI Taxonomy" id="267567"/>
    <lineage>
        <taxon>Eukaryota</taxon>
        <taxon>Sar</taxon>
        <taxon>Stramenopiles</taxon>
        <taxon>Ochrophyta</taxon>
        <taxon>Bacillariophyta</taxon>
        <taxon>Coscinodiscophyceae</taxon>
        <taxon>Thalassiosirophycidae</taxon>
        <taxon>Thalassiosirales</taxon>
        <taxon>Skeletonemataceae</taxon>
        <taxon>Skeletonema</taxon>
        <taxon>Skeletonema marinoi-dohrnii complex</taxon>
    </lineage>
</organism>
<protein>
    <recommendedName>
        <fullName evidence="5">MYND-type domain-containing protein</fullName>
    </recommendedName>
</protein>
<evidence type="ECO:0000313" key="7">
    <source>
        <dbReference type="Proteomes" id="UP001224775"/>
    </source>
</evidence>
<evidence type="ECO:0000256" key="3">
    <source>
        <dbReference type="ARBA" id="ARBA00022833"/>
    </source>
</evidence>
<proteinExistence type="predicted"/>
<dbReference type="GO" id="GO:0008270">
    <property type="term" value="F:zinc ion binding"/>
    <property type="evidence" value="ECO:0007669"/>
    <property type="project" value="UniProtKB-KW"/>
</dbReference>
<feature type="domain" description="MYND-type" evidence="5">
    <location>
        <begin position="51"/>
        <end position="87"/>
    </location>
</feature>
<dbReference type="AlphaFoldDB" id="A0AAD8Y2U9"/>
<evidence type="ECO:0000256" key="2">
    <source>
        <dbReference type="ARBA" id="ARBA00022771"/>
    </source>
</evidence>
<keyword evidence="1" id="KW-0479">Metal-binding</keyword>
<keyword evidence="3" id="KW-0862">Zinc</keyword>
<dbReference type="InterPro" id="IPR002893">
    <property type="entry name" value="Znf_MYND"/>
</dbReference>
<sequence length="226" mass="25765">MVDYTLLNKFARKRASLGRDLTDDENEAITAEFMKESGIHINSKICIMDGQSMCPRSGRKLRCPCNEVTYCSEACQRHHWTIHKMTCKALAKKKKKKKKPTQATSAQPAHGLTEEELEYIRIEAFMAENKGVKHAIEECAWQLGEHPLVIGGGQIRYGPNGEEFKKGDVGKIYREEIGVEWDGDKRFGLGPYVQQKTQFDWIAKAKGGKSLKKDNLEELMKELWQT</sequence>
<comment type="caution">
    <text evidence="6">The sequence shown here is derived from an EMBL/GenBank/DDBJ whole genome shotgun (WGS) entry which is preliminary data.</text>
</comment>
<dbReference type="SUPFAM" id="SSF144232">
    <property type="entry name" value="HIT/MYND zinc finger-like"/>
    <property type="match status" value="1"/>
</dbReference>
<keyword evidence="7" id="KW-1185">Reference proteome</keyword>